<name>A0A2P1EHI1_9VIRU</name>
<gene>
    <name evidence="1" type="ORF">matv_8</name>
</gene>
<accession>A0A2P1EHI1</accession>
<reference evidence="1" key="1">
    <citation type="journal article" date="2019" name="ISME J.">
        <title>Exploration of the propagation of transpovirons within Mimiviridae reveals a unique example of commensalism in the viral world.</title>
        <authorList>
            <person name="Jeudy S."/>
            <person name="Bertaux L."/>
            <person name="Alempic J.-M."/>
            <person name="Lartigue A."/>
            <person name="Legendre M."/>
            <person name="Belmudes L."/>
            <person name="Santini S."/>
            <person name="Philippe N."/>
            <person name="Beucher L."/>
            <person name="Biondi E.G."/>
            <person name="Juul S."/>
            <person name="Turner D.J."/>
            <person name="Coute Y."/>
            <person name="Claverie J.-M."/>
            <person name="Abergel C."/>
        </authorList>
    </citation>
    <scope>NUCLEOTIDE SEQUENCE</scope>
    <source>
        <strain evidence="1">10A</strain>
    </source>
</reference>
<organism evidence="1">
    <name type="scientific">Moumouvirus australiensis transpoviron</name>
    <dbReference type="NCBI Taxonomy" id="2711276"/>
    <lineage>
        <taxon>Viruses</taxon>
        <taxon>unclassified satellites</taxon>
        <taxon>DNA satellites</taxon>
    </lineage>
</organism>
<sequence length="106" mass="12569">MKISIIFVIVFFLFFLNIMAKPFSFNYSNKYCMSVEKNNHYQCFCVDSCRNYTMDNYKMYNCPVLKINTNCILTSRYGYSNFCLCQGNNYLSCGFDKLHCDAIFFD</sequence>
<proteinExistence type="predicted"/>
<protein>
    <submittedName>
        <fullName evidence="1">Uncharacterized protein</fullName>
    </submittedName>
</protein>
<evidence type="ECO:0000313" key="1">
    <source>
        <dbReference type="EMBL" id="AVL93340.1"/>
    </source>
</evidence>
<dbReference type="EMBL" id="MG807317">
    <property type="protein sequence ID" value="AVL93340.1"/>
    <property type="molecule type" value="Genomic_DNA"/>
</dbReference>